<feature type="binding site" evidence="8">
    <location>
        <position position="171"/>
    </location>
    <ligand>
        <name>AMP</name>
        <dbReference type="ChEBI" id="CHEBI:456215"/>
    </ligand>
</feature>
<feature type="binding site" evidence="8">
    <location>
        <begin position="57"/>
        <end position="59"/>
    </location>
    <ligand>
        <name>AMP</name>
        <dbReference type="ChEBI" id="CHEBI:456215"/>
    </ligand>
</feature>
<dbReference type="InterPro" id="IPR007862">
    <property type="entry name" value="Adenylate_kinase_lid-dom"/>
</dbReference>
<dbReference type="InterPro" id="IPR008144">
    <property type="entry name" value="Guanylate_kin-like_dom"/>
</dbReference>
<dbReference type="EC" id="2.7.4.3" evidence="8"/>
<evidence type="ECO:0000259" key="9">
    <source>
        <dbReference type="PROSITE" id="PS50052"/>
    </source>
</evidence>
<dbReference type="EMBL" id="FQVG01000013">
    <property type="protein sequence ID" value="SHE71589.1"/>
    <property type="molecule type" value="Genomic_DNA"/>
</dbReference>
<feature type="binding site" evidence="8">
    <location>
        <position position="92"/>
    </location>
    <ligand>
        <name>AMP</name>
        <dbReference type="ChEBI" id="CHEBI:456215"/>
    </ligand>
</feature>
<name>A0A1M4VRK4_9CLOT</name>
<dbReference type="UniPathway" id="UPA00588">
    <property type="reaction ID" value="UER00649"/>
</dbReference>
<organism evidence="10 11">
    <name type="scientific">Caloramator proteoclasticus DSM 10124</name>
    <dbReference type="NCBI Taxonomy" id="1121262"/>
    <lineage>
        <taxon>Bacteria</taxon>
        <taxon>Bacillati</taxon>
        <taxon>Bacillota</taxon>
        <taxon>Clostridia</taxon>
        <taxon>Eubacteriales</taxon>
        <taxon>Clostridiaceae</taxon>
        <taxon>Caloramator</taxon>
    </lineage>
</organism>
<keyword evidence="6 8" id="KW-0862">Zinc</keyword>
<dbReference type="GO" id="GO:0044209">
    <property type="term" value="P:AMP salvage"/>
    <property type="evidence" value="ECO:0007669"/>
    <property type="project" value="UniProtKB-UniRule"/>
</dbReference>
<sequence length="217" mass="24200">MKIVLLGPPGAGKGTQAKLIVQKYNIPHISTGDIFRKNIKEMTPLGIKAKEYIDKGQLVPDELTVEIVKDRIKEDDCKNGFLLDGFPRTVAQADALNDVLSELGTKLDYVINIKVDENNLIERLSGRRVCPKCGASFHVVFNPPKVEGVCDYCGAEVVQRADDSEETVKNRLSVYNKQTQPLIDYYMKNGLIKNINGEQDINDVFEEICNVLGSDKK</sequence>
<dbReference type="GO" id="GO:0005737">
    <property type="term" value="C:cytoplasm"/>
    <property type="evidence" value="ECO:0007669"/>
    <property type="project" value="UniProtKB-SubCell"/>
</dbReference>
<dbReference type="GO" id="GO:0008270">
    <property type="term" value="F:zinc ion binding"/>
    <property type="evidence" value="ECO:0007669"/>
    <property type="project" value="UniProtKB-UniRule"/>
</dbReference>
<feature type="binding site" evidence="8">
    <location>
        <begin position="136"/>
        <end position="137"/>
    </location>
    <ligand>
        <name>ATP</name>
        <dbReference type="ChEBI" id="CHEBI:30616"/>
    </ligand>
</feature>
<comment type="pathway">
    <text evidence="8">Purine metabolism; AMP biosynthesis via salvage pathway; AMP from ADP: step 1/1.</text>
</comment>
<feature type="binding site" evidence="8">
    <location>
        <position position="36"/>
    </location>
    <ligand>
        <name>AMP</name>
        <dbReference type="ChEBI" id="CHEBI:456215"/>
    </ligand>
</feature>
<keyword evidence="11" id="KW-1185">Reference proteome</keyword>
<dbReference type="GO" id="GO:0005524">
    <property type="term" value="F:ATP binding"/>
    <property type="evidence" value="ECO:0007669"/>
    <property type="project" value="UniProtKB-UniRule"/>
</dbReference>
<feature type="binding site" evidence="8">
    <location>
        <position position="153"/>
    </location>
    <ligand>
        <name>Zn(2+)</name>
        <dbReference type="ChEBI" id="CHEBI:29105"/>
        <note>structural</note>
    </ligand>
</feature>
<comment type="domain">
    <text evidence="8">Consists of three domains, a large central CORE domain and two small peripheral domains, NMPbind and LID, which undergo movements during catalysis. The LID domain closes over the site of phosphoryl transfer upon ATP binding. Assembling and dissambling the active center during each catalytic cycle provides an effective means to prevent ATP hydrolysis. Some bacteria have evolved a zinc-coordinating structure that stabilizes the LID domain.</text>
</comment>
<evidence type="ECO:0000256" key="7">
    <source>
        <dbReference type="ARBA" id="ARBA00022840"/>
    </source>
</evidence>
<evidence type="ECO:0000256" key="5">
    <source>
        <dbReference type="ARBA" id="ARBA00022777"/>
    </source>
</evidence>
<dbReference type="RefSeq" id="WP_073248117.1">
    <property type="nucleotide sequence ID" value="NZ_FQVG01000013.1"/>
</dbReference>
<reference evidence="11" key="1">
    <citation type="submission" date="2016-11" db="EMBL/GenBank/DDBJ databases">
        <authorList>
            <person name="Varghese N."/>
            <person name="Submissions S."/>
        </authorList>
    </citation>
    <scope>NUCLEOTIDE SEQUENCE [LARGE SCALE GENOMIC DNA]</scope>
    <source>
        <strain evidence="11">DSM 10124</strain>
    </source>
</reference>
<dbReference type="NCBIfam" id="NF001381">
    <property type="entry name" value="PRK00279.1-3"/>
    <property type="match status" value="1"/>
</dbReference>
<comment type="catalytic activity">
    <reaction evidence="8">
        <text>AMP + ATP = 2 ADP</text>
        <dbReference type="Rhea" id="RHEA:12973"/>
        <dbReference type="ChEBI" id="CHEBI:30616"/>
        <dbReference type="ChEBI" id="CHEBI:456215"/>
        <dbReference type="ChEBI" id="CHEBI:456216"/>
        <dbReference type="EC" id="2.7.4.3"/>
    </reaction>
</comment>
<evidence type="ECO:0000256" key="2">
    <source>
        <dbReference type="ARBA" id="ARBA00022723"/>
    </source>
</evidence>
<keyword evidence="1 8" id="KW-0808">Transferase</keyword>
<dbReference type="HAMAP" id="MF_00235">
    <property type="entry name" value="Adenylate_kinase_Adk"/>
    <property type="match status" value="1"/>
</dbReference>
<feature type="binding site" evidence="8">
    <location>
        <position position="127"/>
    </location>
    <ligand>
        <name>ATP</name>
        <dbReference type="ChEBI" id="CHEBI:30616"/>
    </ligand>
</feature>
<evidence type="ECO:0000313" key="10">
    <source>
        <dbReference type="EMBL" id="SHE71589.1"/>
    </source>
</evidence>
<dbReference type="PROSITE" id="PS50052">
    <property type="entry name" value="GUANYLATE_KINASE_2"/>
    <property type="match status" value="1"/>
</dbReference>
<feature type="binding site" evidence="8">
    <location>
        <position position="31"/>
    </location>
    <ligand>
        <name>AMP</name>
        <dbReference type="ChEBI" id="CHEBI:456215"/>
    </ligand>
</feature>
<dbReference type="NCBIfam" id="TIGR01351">
    <property type="entry name" value="adk"/>
    <property type="match status" value="1"/>
</dbReference>
<feature type="domain" description="Guanylate kinase-like" evidence="9">
    <location>
        <begin position="1"/>
        <end position="213"/>
    </location>
</feature>
<gene>
    <name evidence="8" type="primary">adk</name>
    <name evidence="10" type="ORF">SAMN02746091_00961</name>
</gene>
<dbReference type="PRINTS" id="PR00094">
    <property type="entry name" value="ADENYLTKNASE"/>
</dbReference>
<dbReference type="PROSITE" id="PS00113">
    <property type="entry name" value="ADENYLATE_KINASE"/>
    <property type="match status" value="1"/>
</dbReference>
<evidence type="ECO:0000256" key="3">
    <source>
        <dbReference type="ARBA" id="ARBA00022727"/>
    </source>
</evidence>
<proteinExistence type="inferred from homology"/>
<dbReference type="Gene3D" id="3.40.50.300">
    <property type="entry name" value="P-loop containing nucleotide triphosphate hydrolases"/>
    <property type="match status" value="1"/>
</dbReference>
<comment type="function">
    <text evidence="8">Catalyzes the reversible transfer of the terminal phosphate group between ATP and AMP. Plays an important role in cellular energy homeostasis and in adenine nucleotide metabolism.</text>
</comment>
<keyword evidence="5 8" id="KW-0418">Kinase</keyword>
<dbReference type="NCBIfam" id="NF001379">
    <property type="entry name" value="PRK00279.1-1"/>
    <property type="match status" value="1"/>
</dbReference>
<accession>A0A1M4VRK4</accession>
<keyword evidence="2 8" id="KW-0479">Metal-binding</keyword>
<dbReference type="CDD" id="cd01428">
    <property type="entry name" value="ADK"/>
    <property type="match status" value="1"/>
</dbReference>
<comment type="subunit">
    <text evidence="8">Monomer.</text>
</comment>
<dbReference type="GO" id="GO:0004017">
    <property type="term" value="F:AMP kinase activity"/>
    <property type="evidence" value="ECO:0007669"/>
    <property type="project" value="UniProtKB-UniRule"/>
</dbReference>
<dbReference type="Pfam" id="PF00406">
    <property type="entry name" value="ADK"/>
    <property type="match status" value="1"/>
</dbReference>
<dbReference type="SUPFAM" id="SSF52540">
    <property type="entry name" value="P-loop containing nucleoside triphosphate hydrolases"/>
    <property type="match status" value="1"/>
</dbReference>
<dbReference type="AlphaFoldDB" id="A0A1M4VRK4"/>
<dbReference type="PANTHER" id="PTHR23359">
    <property type="entry name" value="NUCLEOTIDE KINASE"/>
    <property type="match status" value="1"/>
</dbReference>
<dbReference type="InterPro" id="IPR033690">
    <property type="entry name" value="Adenylat_kinase_CS"/>
</dbReference>
<evidence type="ECO:0000256" key="6">
    <source>
        <dbReference type="ARBA" id="ARBA00022833"/>
    </source>
</evidence>
<feature type="region of interest" description="LID" evidence="8">
    <location>
        <begin position="126"/>
        <end position="163"/>
    </location>
</feature>
<feature type="binding site" evidence="8">
    <location>
        <position position="130"/>
    </location>
    <ligand>
        <name>Zn(2+)</name>
        <dbReference type="ChEBI" id="CHEBI:29105"/>
        <note>structural</note>
    </ligand>
</feature>
<comment type="similarity">
    <text evidence="8">Belongs to the adenylate kinase family.</text>
</comment>
<feature type="binding site" evidence="8">
    <location>
        <begin position="10"/>
        <end position="15"/>
    </location>
    <ligand>
        <name>ATP</name>
        <dbReference type="ChEBI" id="CHEBI:30616"/>
    </ligand>
</feature>
<dbReference type="NCBIfam" id="NF001380">
    <property type="entry name" value="PRK00279.1-2"/>
    <property type="match status" value="1"/>
</dbReference>
<dbReference type="InterPro" id="IPR027417">
    <property type="entry name" value="P-loop_NTPase"/>
</dbReference>
<dbReference type="Pfam" id="PF05191">
    <property type="entry name" value="ADK_lid"/>
    <property type="match status" value="1"/>
</dbReference>
<feature type="binding site" evidence="8">
    <location>
        <position position="160"/>
    </location>
    <ligand>
        <name>AMP</name>
        <dbReference type="ChEBI" id="CHEBI:456215"/>
    </ligand>
</feature>
<keyword evidence="4 8" id="KW-0547">Nucleotide-binding</keyword>
<dbReference type="InterPro" id="IPR000850">
    <property type="entry name" value="Adenylat/UMP-CMP_kin"/>
</dbReference>
<feature type="binding site" evidence="8">
    <location>
        <begin position="85"/>
        <end position="88"/>
    </location>
    <ligand>
        <name>AMP</name>
        <dbReference type="ChEBI" id="CHEBI:456215"/>
    </ligand>
</feature>
<dbReference type="InterPro" id="IPR006259">
    <property type="entry name" value="Adenyl_kin_sub"/>
</dbReference>
<feature type="binding site" evidence="8">
    <location>
        <position position="133"/>
    </location>
    <ligand>
        <name>Zn(2+)</name>
        <dbReference type="ChEBI" id="CHEBI:29105"/>
        <note>structural</note>
    </ligand>
</feature>
<comment type="subcellular location">
    <subcellularLocation>
        <location evidence="8">Cytoplasm</location>
    </subcellularLocation>
</comment>
<keyword evidence="8" id="KW-0963">Cytoplasm</keyword>
<evidence type="ECO:0000313" key="11">
    <source>
        <dbReference type="Proteomes" id="UP000184423"/>
    </source>
</evidence>
<protein>
    <recommendedName>
        <fullName evidence="8">Adenylate kinase</fullName>
        <shortName evidence="8">AK</shortName>
        <ecNumber evidence="8">2.7.4.3</ecNumber>
    </recommendedName>
    <alternativeName>
        <fullName evidence="8">ATP-AMP transphosphorylase</fullName>
    </alternativeName>
    <alternativeName>
        <fullName evidence="8">ATP:AMP phosphotransferase</fullName>
    </alternativeName>
    <alternativeName>
        <fullName evidence="8">Adenylate monophosphate kinase</fullName>
    </alternativeName>
</protein>
<evidence type="ECO:0000256" key="1">
    <source>
        <dbReference type="ARBA" id="ARBA00022679"/>
    </source>
</evidence>
<evidence type="ECO:0000256" key="8">
    <source>
        <dbReference type="HAMAP-Rule" id="MF_00235"/>
    </source>
</evidence>
<dbReference type="FunFam" id="3.40.50.300:FF:000106">
    <property type="entry name" value="Adenylate kinase mitochondrial"/>
    <property type="match status" value="1"/>
</dbReference>
<dbReference type="NCBIfam" id="NF011100">
    <property type="entry name" value="PRK14527.1"/>
    <property type="match status" value="1"/>
</dbReference>
<keyword evidence="7 8" id="KW-0067">ATP-binding</keyword>
<evidence type="ECO:0000256" key="4">
    <source>
        <dbReference type="ARBA" id="ARBA00022741"/>
    </source>
</evidence>
<dbReference type="Proteomes" id="UP000184423">
    <property type="component" value="Unassembled WGS sequence"/>
</dbReference>
<feature type="binding site" evidence="8">
    <location>
        <position position="199"/>
    </location>
    <ligand>
        <name>ATP</name>
        <dbReference type="ChEBI" id="CHEBI:30616"/>
    </ligand>
</feature>
<feature type="region of interest" description="NMP" evidence="8">
    <location>
        <begin position="30"/>
        <end position="59"/>
    </location>
</feature>
<keyword evidence="3 8" id="KW-0545">Nucleotide biosynthesis</keyword>
<feature type="binding site" evidence="8">
    <location>
        <position position="150"/>
    </location>
    <ligand>
        <name>Zn(2+)</name>
        <dbReference type="ChEBI" id="CHEBI:29105"/>
        <note>structural</note>
    </ligand>
</feature>